<dbReference type="Pfam" id="PF17921">
    <property type="entry name" value="Integrase_H2C2"/>
    <property type="match status" value="1"/>
</dbReference>
<keyword evidence="5" id="KW-0479">Metal-binding</keyword>
<evidence type="ECO:0000256" key="10">
    <source>
        <dbReference type="ARBA" id="ARBA00022884"/>
    </source>
</evidence>
<dbReference type="GO" id="GO:0006508">
    <property type="term" value="P:proteolysis"/>
    <property type="evidence" value="ECO:0007669"/>
    <property type="project" value="UniProtKB-KW"/>
</dbReference>
<evidence type="ECO:0000256" key="11">
    <source>
        <dbReference type="ARBA" id="ARBA00022908"/>
    </source>
</evidence>
<dbReference type="CDD" id="cd09274">
    <property type="entry name" value="RNase_HI_RT_Ty3"/>
    <property type="match status" value="1"/>
</dbReference>
<name>A0A2X0NJC2_9BASI</name>
<keyword evidence="14" id="KW-0238">DNA-binding</keyword>
<dbReference type="PANTHER" id="PTHR37984:SF5">
    <property type="entry name" value="PROTEIN NYNRIN-LIKE"/>
    <property type="match status" value="1"/>
</dbReference>
<evidence type="ECO:0000256" key="15">
    <source>
        <dbReference type="ARBA" id="ARBA00023172"/>
    </source>
</evidence>
<feature type="domain" description="Chromo" evidence="17">
    <location>
        <begin position="1098"/>
        <end position="1141"/>
    </location>
</feature>
<dbReference type="Pfam" id="PF24626">
    <property type="entry name" value="SH3_Tf2-1"/>
    <property type="match status" value="1"/>
</dbReference>
<dbReference type="GO" id="GO:0003887">
    <property type="term" value="F:DNA-directed DNA polymerase activity"/>
    <property type="evidence" value="ECO:0007669"/>
    <property type="project" value="UniProtKB-KW"/>
</dbReference>
<keyword evidence="15" id="KW-0233">DNA recombination</keyword>
<dbReference type="InterPro" id="IPR036397">
    <property type="entry name" value="RNaseH_sf"/>
</dbReference>
<dbReference type="InterPro" id="IPR041588">
    <property type="entry name" value="Integrase_H2C2"/>
</dbReference>
<gene>
    <name evidence="19" type="primary">BQ5605_C141g13429</name>
    <name evidence="19" type="ORF">BQ5605_C141G13429</name>
</gene>
<dbReference type="GO" id="GO:0003677">
    <property type="term" value="F:DNA binding"/>
    <property type="evidence" value="ECO:0007669"/>
    <property type="project" value="UniProtKB-KW"/>
</dbReference>
<dbReference type="GO" id="GO:0004519">
    <property type="term" value="F:endonuclease activity"/>
    <property type="evidence" value="ECO:0007669"/>
    <property type="project" value="UniProtKB-KW"/>
</dbReference>
<dbReference type="Pfam" id="PF17917">
    <property type="entry name" value="RT_RNaseH"/>
    <property type="match status" value="1"/>
</dbReference>
<accession>A0A2X0NJC2</accession>
<evidence type="ECO:0000256" key="4">
    <source>
        <dbReference type="ARBA" id="ARBA00022722"/>
    </source>
</evidence>
<proteinExistence type="predicted"/>
<dbReference type="GO" id="GO:0003964">
    <property type="term" value="F:RNA-directed DNA polymerase activity"/>
    <property type="evidence" value="ECO:0007669"/>
    <property type="project" value="UniProtKB-KW"/>
</dbReference>
<keyword evidence="1" id="KW-0645">Protease</keyword>
<keyword evidence="20" id="KW-1185">Reference proteome</keyword>
<dbReference type="GO" id="GO:0046872">
    <property type="term" value="F:metal ion binding"/>
    <property type="evidence" value="ECO:0007669"/>
    <property type="project" value="UniProtKB-KW"/>
</dbReference>
<evidence type="ECO:0000256" key="3">
    <source>
        <dbReference type="ARBA" id="ARBA00022695"/>
    </source>
</evidence>
<keyword evidence="10" id="KW-0694">RNA-binding</keyword>
<keyword evidence="8" id="KW-0378">Hydrolase</keyword>
<protein>
    <submittedName>
        <fullName evidence="19">BQ5605_C141g13429 protein</fullName>
    </submittedName>
</protein>
<keyword evidence="6" id="KW-0064">Aspartyl protease</keyword>
<evidence type="ECO:0000256" key="9">
    <source>
        <dbReference type="ARBA" id="ARBA00022842"/>
    </source>
</evidence>
<evidence type="ECO:0000256" key="7">
    <source>
        <dbReference type="ARBA" id="ARBA00022759"/>
    </source>
</evidence>
<evidence type="ECO:0000256" key="1">
    <source>
        <dbReference type="ARBA" id="ARBA00022670"/>
    </source>
</evidence>
<feature type="domain" description="Integrase catalytic" evidence="18">
    <location>
        <begin position="808"/>
        <end position="980"/>
    </location>
</feature>
<evidence type="ECO:0000259" key="17">
    <source>
        <dbReference type="PROSITE" id="PS50013"/>
    </source>
</evidence>
<dbReference type="Gene3D" id="2.40.50.40">
    <property type="match status" value="1"/>
</dbReference>
<dbReference type="InterPro" id="IPR001584">
    <property type="entry name" value="Integrase_cat-core"/>
</dbReference>
<dbReference type="InterPro" id="IPR041373">
    <property type="entry name" value="RT_RNaseH"/>
</dbReference>
<evidence type="ECO:0000256" key="5">
    <source>
        <dbReference type="ARBA" id="ARBA00022723"/>
    </source>
</evidence>
<dbReference type="GO" id="GO:0015074">
    <property type="term" value="P:DNA integration"/>
    <property type="evidence" value="ECO:0007669"/>
    <property type="project" value="UniProtKB-KW"/>
</dbReference>
<dbReference type="GO" id="GO:0004190">
    <property type="term" value="F:aspartic-type endopeptidase activity"/>
    <property type="evidence" value="ECO:0007669"/>
    <property type="project" value="UniProtKB-KW"/>
</dbReference>
<dbReference type="InterPro" id="IPR043502">
    <property type="entry name" value="DNA/RNA_pol_sf"/>
</dbReference>
<keyword evidence="9" id="KW-0460">Magnesium</keyword>
<evidence type="ECO:0000256" key="14">
    <source>
        <dbReference type="ARBA" id="ARBA00023125"/>
    </source>
</evidence>
<reference evidence="19 20" key="1">
    <citation type="submission" date="2016-11" db="EMBL/GenBank/DDBJ databases">
        <authorList>
            <person name="Jaros S."/>
            <person name="Januszkiewicz K."/>
            <person name="Wedrychowicz H."/>
        </authorList>
    </citation>
    <scope>NUCLEOTIDE SEQUENCE [LARGE SCALE GENOMIC DNA]</scope>
</reference>
<dbReference type="InterPro" id="IPR050951">
    <property type="entry name" value="Retrovirus_Pol_polyprotein"/>
</dbReference>
<dbReference type="PANTHER" id="PTHR37984">
    <property type="entry name" value="PROTEIN CBG26694"/>
    <property type="match status" value="1"/>
</dbReference>
<dbReference type="InterPro" id="IPR000477">
    <property type="entry name" value="RT_dom"/>
</dbReference>
<evidence type="ECO:0000256" key="13">
    <source>
        <dbReference type="ARBA" id="ARBA00022932"/>
    </source>
</evidence>
<dbReference type="FunFam" id="3.30.70.270:FF:000020">
    <property type="entry name" value="Transposon Tf2-6 polyprotein-like Protein"/>
    <property type="match status" value="1"/>
</dbReference>
<keyword evidence="13" id="KW-0239">DNA-directed DNA polymerase</keyword>
<keyword evidence="12" id="KW-0695">RNA-directed DNA polymerase</keyword>
<dbReference type="Gene3D" id="3.10.10.10">
    <property type="entry name" value="HIV Type 1 Reverse Transcriptase, subunit A, domain 1"/>
    <property type="match status" value="1"/>
</dbReference>
<keyword evidence="2" id="KW-0808">Transferase</keyword>
<dbReference type="SUPFAM" id="SSF53098">
    <property type="entry name" value="Ribonuclease H-like"/>
    <property type="match status" value="1"/>
</dbReference>
<dbReference type="InterPro" id="IPR012337">
    <property type="entry name" value="RNaseH-like_sf"/>
</dbReference>
<dbReference type="InterPro" id="IPR056924">
    <property type="entry name" value="SH3_Tf2-1"/>
</dbReference>
<sequence>MMLSVPFLRTRMLVGWGVFTVARRALRSVAKALTNHWPRAAQPLLDVVDDPALEDLSESEARTRLAALLEKYSDVFVDSLPMDRLPPYRPVNHEIPLIDPNEKWAEHSAKYTRGRFWVSGPIDSAAPVFAIPKKNSQTARFVIDLRARNSNTAKRFSPIPDMTSVRYEVARSRYRSKFDVAAAFEQVRVIPEHVDRTGFATVTGTYTSRVMQFGDTNAPNTLNLLTSAMFQPCLSFAKIFFDDVHVHSDTRRAHLRHIEILLMTLRHYRFYLGSNKSEWFSKSLDSLGAIISDDGIEVDPAKWERIRQWPTPHNKTDVQRFLGTVNWMRDHLPHLSITLEPITALLAQSTSWRWNEHEQQAFDTVKSLVPATLRPIDGAKVTSASTRFTCSPMPVAVPTRFFSAKFNGAQLNYHVTDKEFLAVVSACRAFEQHLIGYPFVIVTDHQALRTIKTQKLRQTPRHIRMCLELSRFDFEFEFIAGKNNSLADSLSRLWEVKEGSPEDQVKENELEDMFFDGERHGFTTHGESLPEERPYTSPSPDRLPPVDFAFGPQRDDCEAGSPGYYALKDESQDEDVNGRDLGNLFLKEECHEFTTPGSPGSHRLAENIMDTVDSSTGPLSPPIAVNRVQAIAAAPANDAPIPVDADADELDLLGAAADEVNDAPVVHRPPDPLPQPFLDAVIRAYAHDSQAQVIVDDPLSWPMFRVTEEGRILRVHPDESLSLFVPRGLATGVVDSDKVPSLRELVLAEIHRSVGHAGHRITLAAIRPLYWWSSMSADCAKFCHSCEDCARGKASTQVPYGRLHPMPIPSGPWEQVAIDFMTGLPPVEFEGMMVAQIMVVTDTWGKMVHLIPLPADADSELVADRYYATIFRLHGTPSAIVSDRDPKFTSQFWRALQAKVGTVLRMSTAAHPETDGSSENRIKMVTQTLRIMVSSNHEAWASRLVEAEFALNSSVAVSTSLSAFEATYGYLPRRWPTDSWSVSDVPRAEAFARIRQLRNLDVTDAIIGARLDQTHQANKHRRPDDPAFRTGSYVYLSTKNLAVPEGMKSKLLPRYIGPFRIRAAIPATSSYDLELPPAMSRVHILFVEDVADAADNSAIPERIVRDRRNARGNRSFLVRWIGRKDIDDTWMSEQSLRFDHPSYSTPTLRNSIARIAACPPVDFLLGGTMSGKQRYTDSNTRRKSLR</sequence>
<keyword evidence="11" id="KW-0229">DNA integration</keyword>
<evidence type="ECO:0000259" key="18">
    <source>
        <dbReference type="PROSITE" id="PS50994"/>
    </source>
</evidence>
<dbReference type="Gene3D" id="3.30.70.270">
    <property type="match status" value="2"/>
</dbReference>
<evidence type="ECO:0000256" key="12">
    <source>
        <dbReference type="ARBA" id="ARBA00022918"/>
    </source>
</evidence>
<evidence type="ECO:0000256" key="6">
    <source>
        <dbReference type="ARBA" id="ARBA00022750"/>
    </source>
</evidence>
<dbReference type="PROSITE" id="PS50994">
    <property type="entry name" value="INTEGRASE"/>
    <property type="match status" value="1"/>
</dbReference>
<dbReference type="InterPro" id="IPR000953">
    <property type="entry name" value="Chromo/chromo_shadow_dom"/>
</dbReference>
<organism evidence="19 20">
    <name type="scientific">Microbotryum silenes-dioicae</name>
    <dbReference type="NCBI Taxonomy" id="796604"/>
    <lineage>
        <taxon>Eukaryota</taxon>
        <taxon>Fungi</taxon>
        <taxon>Dikarya</taxon>
        <taxon>Basidiomycota</taxon>
        <taxon>Pucciniomycotina</taxon>
        <taxon>Microbotryomycetes</taxon>
        <taxon>Microbotryales</taxon>
        <taxon>Microbotryaceae</taxon>
        <taxon>Microbotryum</taxon>
    </lineage>
</organism>
<keyword evidence="7" id="KW-0255">Endonuclease</keyword>
<evidence type="ECO:0000313" key="20">
    <source>
        <dbReference type="Proteomes" id="UP000249464"/>
    </source>
</evidence>
<dbReference type="GO" id="GO:0006310">
    <property type="term" value="P:DNA recombination"/>
    <property type="evidence" value="ECO:0007669"/>
    <property type="project" value="UniProtKB-KW"/>
</dbReference>
<dbReference type="SUPFAM" id="SSF56672">
    <property type="entry name" value="DNA/RNA polymerases"/>
    <property type="match status" value="1"/>
</dbReference>
<dbReference type="GO" id="GO:0006338">
    <property type="term" value="P:chromatin remodeling"/>
    <property type="evidence" value="ECO:0007669"/>
    <property type="project" value="UniProtKB-ARBA"/>
</dbReference>
<dbReference type="CDD" id="cd01647">
    <property type="entry name" value="RT_LTR"/>
    <property type="match status" value="1"/>
</dbReference>
<dbReference type="PROSITE" id="PS50013">
    <property type="entry name" value="CHROMO_2"/>
    <property type="match status" value="1"/>
</dbReference>
<dbReference type="GO" id="GO:0003723">
    <property type="term" value="F:RNA binding"/>
    <property type="evidence" value="ECO:0007669"/>
    <property type="project" value="UniProtKB-KW"/>
</dbReference>
<keyword evidence="4" id="KW-0540">Nuclease</keyword>
<dbReference type="Gene3D" id="3.30.420.10">
    <property type="entry name" value="Ribonuclease H-like superfamily/Ribonuclease H"/>
    <property type="match status" value="1"/>
</dbReference>
<dbReference type="Pfam" id="PF00078">
    <property type="entry name" value="RVT_1"/>
    <property type="match status" value="1"/>
</dbReference>
<dbReference type="GO" id="GO:0005634">
    <property type="term" value="C:nucleus"/>
    <property type="evidence" value="ECO:0007669"/>
    <property type="project" value="UniProtKB-ARBA"/>
</dbReference>
<dbReference type="Gene3D" id="1.10.340.70">
    <property type="match status" value="1"/>
</dbReference>
<evidence type="ECO:0000313" key="19">
    <source>
        <dbReference type="EMBL" id="SGZ35688.1"/>
    </source>
</evidence>
<feature type="region of interest" description="Disordered" evidence="16">
    <location>
        <begin position="521"/>
        <end position="541"/>
    </location>
</feature>
<dbReference type="Proteomes" id="UP000249464">
    <property type="component" value="Unassembled WGS sequence"/>
</dbReference>
<dbReference type="InterPro" id="IPR016197">
    <property type="entry name" value="Chromo-like_dom_sf"/>
</dbReference>
<evidence type="ECO:0000256" key="2">
    <source>
        <dbReference type="ARBA" id="ARBA00022679"/>
    </source>
</evidence>
<dbReference type="SUPFAM" id="SSF54160">
    <property type="entry name" value="Chromo domain-like"/>
    <property type="match status" value="1"/>
</dbReference>
<keyword evidence="3" id="KW-0548">Nucleotidyltransferase</keyword>
<evidence type="ECO:0000256" key="8">
    <source>
        <dbReference type="ARBA" id="ARBA00022801"/>
    </source>
</evidence>
<evidence type="ECO:0000256" key="16">
    <source>
        <dbReference type="SAM" id="MobiDB-lite"/>
    </source>
</evidence>
<dbReference type="AlphaFoldDB" id="A0A2X0NJC2"/>
<dbReference type="EMBL" id="FQNC01000142">
    <property type="protein sequence ID" value="SGZ35688.1"/>
    <property type="molecule type" value="Genomic_DNA"/>
</dbReference>
<dbReference type="InterPro" id="IPR043128">
    <property type="entry name" value="Rev_trsase/Diguanyl_cyclase"/>
</dbReference>